<organism evidence="1 2">
    <name type="scientific">Gulo gulo</name>
    <name type="common">Wolverine</name>
    <name type="synonym">Gluton</name>
    <dbReference type="NCBI Taxonomy" id="48420"/>
    <lineage>
        <taxon>Eukaryota</taxon>
        <taxon>Metazoa</taxon>
        <taxon>Chordata</taxon>
        <taxon>Craniata</taxon>
        <taxon>Vertebrata</taxon>
        <taxon>Euteleostomi</taxon>
        <taxon>Mammalia</taxon>
        <taxon>Eutheria</taxon>
        <taxon>Laurasiatheria</taxon>
        <taxon>Carnivora</taxon>
        <taxon>Caniformia</taxon>
        <taxon>Musteloidea</taxon>
        <taxon>Mustelidae</taxon>
        <taxon>Guloninae</taxon>
        <taxon>Gulo</taxon>
    </lineage>
</organism>
<sequence length="139" mass="15359">MFTWGQLPGGGGIWALQRGEDFSGWEEGFQAGEAEVANVPELRICPELGSRPVKATAVEEVARAGLSQVWRLVRGIRVKVTGLTGCSLGWSDEGIDLEALLSWVFSRGWEDRLPKRRIWCVAHTGSNALERARGQAWPR</sequence>
<protein>
    <submittedName>
        <fullName evidence="1">Uncharacterized protein</fullName>
    </submittedName>
</protein>
<proteinExistence type="predicted"/>
<accession>A0A9X9PYS4</accession>
<dbReference type="EMBL" id="CYRY02009721">
    <property type="protein sequence ID" value="VCW77990.1"/>
    <property type="molecule type" value="Genomic_DNA"/>
</dbReference>
<keyword evidence="2" id="KW-1185">Reference proteome</keyword>
<comment type="caution">
    <text evidence="1">The sequence shown here is derived from an EMBL/GenBank/DDBJ whole genome shotgun (WGS) entry which is preliminary data.</text>
</comment>
<dbReference type="AlphaFoldDB" id="A0A9X9PYS4"/>
<evidence type="ECO:0000313" key="2">
    <source>
        <dbReference type="Proteomes" id="UP000269945"/>
    </source>
</evidence>
<reference evidence="1 2" key="1">
    <citation type="submission" date="2018-10" db="EMBL/GenBank/DDBJ databases">
        <authorList>
            <person name="Ekblom R."/>
            <person name="Jareborg N."/>
        </authorList>
    </citation>
    <scope>NUCLEOTIDE SEQUENCE [LARGE SCALE GENOMIC DNA]</scope>
    <source>
        <tissue evidence="1">Muscle</tissue>
    </source>
</reference>
<dbReference type="Proteomes" id="UP000269945">
    <property type="component" value="Unassembled WGS sequence"/>
</dbReference>
<name>A0A9X9PYS4_GULGU</name>
<gene>
    <name evidence="1" type="ORF">BN2614_LOCUS2</name>
</gene>
<evidence type="ECO:0000313" key="1">
    <source>
        <dbReference type="EMBL" id="VCW77990.1"/>
    </source>
</evidence>